<evidence type="ECO:0000313" key="2">
    <source>
        <dbReference type="EMBL" id="AIF85172.1"/>
    </source>
</evidence>
<keyword evidence="1" id="KW-0812">Transmembrane</keyword>
<dbReference type="Proteomes" id="UP000028194">
    <property type="component" value="Chromosome"/>
</dbReference>
<reference evidence="2 3" key="1">
    <citation type="journal article" date="2014" name="PLoS ONE">
        <title>Genome Sequence of Candidatus Nitrososphaera evergladensis from Group I.1b Enriched from Everglades Soil Reveals Novel Genomic Features of the Ammonia-Oxidizing Archaea.</title>
        <authorList>
            <person name="Zhalnina K.V."/>
            <person name="Dias R."/>
            <person name="Leonard M.T."/>
            <person name="Dorr de Quadros P."/>
            <person name="Camargo F.A."/>
            <person name="Drew J.C."/>
            <person name="Farmerie W.G."/>
            <person name="Daroub S.H."/>
            <person name="Triplett E.W."/>
        </authorList>
    </citation>
    <scope>NUCLEOTIDE SEQUENCE [LARGE SCALE GENOMIC DNA]</scope>
    <source>
        <strain evidence="2 3">SR1</strain>
    </source>
</reference>
<proteinExistence type="predicted"/>
<name>A0A075MWZ7_9ARCH</name>
<accession>A0A075MWZ7</accession>
<keyword evidence="1" id="KW-0472">Membrane</keyword>
<protein>
    <submittedName>
        <fullName evidence="2">Uncharacterized protein</fullName>
    </submittedName>
</protein>
<feature type="transmembrane region" description="Helical" evidence="1">
    <location>
        <begin position="48"/>
        <end position="75"/>
    </location>
</feature>
<dbReference type="AlphaFoldDB" id="A0A075MWZ7"/>
<dbReference type="HOGENOM" id="CLU_2392751_0_0_2"/>
<organism evidence="2 3">
    <name type="scientific">Candidatus Nitrososphaera evergladensis SR1</name>
    <dbReference type="NCBI Taxonomy" id="1459636"/>
    <lineage>
        <taxon>Archaea</taxon>
        <taxon>Nitrososphaerota</taxon>
        <taxon>Nitrososphaeria</taxon>
        <taxon>Nitrososphaerales</taxon>
        <taxon>Nitrososphaeraceae</taxon>
        <taxon>Nitrososphaera</taxon>
    </lineage>
</organism>
<dbReference type="KEGG" id="nev:NTE_03140"/>
<sequence>MEKKAGMAMFVIGVIVLLGQGKVVPFLYAFPLVLFPRFGQPQPDMTNYFNLVPVLSLGISAFAIILIISGVVIFYRARKQNSSNTESFVFQDE</sequence>
<dbReference type="EMBL" id="CP007174">
    <property type="protein sequence ID" value="AIF85172.1"/>
    <property type="molecule type" value="Genomic_DNA"/>
</dbReference>
<keyword evidence="1" id="KW-1133">Transmembrane helix</keyword>
<feature type="transmembrane region" description="Helical" evidence="1">
    <location>
        <begin position="7"/>
        <end position="28"/>
    </location>
</feature>
<evidence type="ECO:0000256" key="1">
    <source>
        <dbReference type="SAM" id="Phobius"/>
    </source>
</evidence>
<evidence type="ECO:0000313" key="3">
    <source>
        <dbReference type="Proteomes" id="UP000028194"/>
    </source>
</evidence>
<keyword evidence="3" id="KW-1185">Reference proteome</keyword>
<gene>
    <name evidence="2" type="ORF">NTE_03140</name>
</gene>